<dbReference type="RefSeq" id="WP_006902277.1">
    <property type="nucleotide sequence ID" value="NZ_BAOQ01000050.1"/>
</dbReference>
<evidence type="ECO:0000256" key="4">
    <source>
        <dbReference type="ARBA" id="ARBA00022741"/>
    </source>
</evidence>
<dbReference type="PANTHER" id="PTHR42711">
    <property type="entry name" value="ABC TRANSPORTER ATP-BINDING PROTEIN"/>
    <property type="match status" value="1"/>
</dbReference>
<comment type="caution">
    <text evidence="12">The sequence shown here is derived from an EMBL/GenBank/DDBJ whole genome shotgun (WGS) entry which is preliminary data.</text>
</comment>
<dbReference type="InterPro" id="IPR003593">
    <property type="entry name" value="AAA+_ATPase"/>
</dbReference>
<keyword evidence="8" id="KW-0046">Antibiotic resistance</keyword>
<dbReference type="SMART" id="SM00382">
    <property type="entry name" value="AAA"/>
    <property type="match status" value="1"/>
</dbReference>
<dbReference type="InterPro" id="IPR003439">
    <property type="entry name" value="ABC_transporter-like_ATP-bd"/>
</dbReference>
<accession>A0ABQ0IR26</accession>
<dbReference type="PANTHER" id="PTHR42711:SF19">
    <property type="entry name" value="DOXORUBICIN RESISTANCE ATP-BINDING PROTEIN DRRA"/>
    <property type="match status" value="1"/>
</dbReference>
<keyword evidence="6" id="KW-1278">Translocase</keyword>
<keyword evidence="4" id="KW-0547">Nucleotide-binding</keyword>
<evidence type="ECO:0000256" key="2">
    <source>
        <dbReference type="ARBA" id="ARBA00022448"/>
    </source>
</evidence>
<keyword evidence="2" id="KW-0813">Transport</keyword>
<feature type="compositionally biased region" description="Basic and acidic residues" evidence="10">
    <location>
        <begin position="140"/>
        <end position="156"/>
    </location>
</feature>
<evidence type="ECO:0000256" key="1">
    <source>
        <dbReference type="ARBA" id="ARBA00004413"/>
    </source>
</evidence>
<comment type="subcellular location">
    <subcellularLocation>
        <location evidence="1">Cell membrane</location>
        <topology evidence="1">Peripheral membrane protein</topology>
        <orientation evidence="1">Cytoplasmic side</orientation>
    </subcellularLocation>
</comment>
<dbReference type="InterPro" id="IPR005894">
    <property type="entry name" value="DrrA"/>
</dbReference>
<organism evidence="12 13">
    <name type="scientific">Gordonia paraffinivorans NBRC 108238</name>
    <dbReference type="NCBI Taxonomy" id="1223543"/>
    <lineage>
        <taxon>Bacteria</taxon>
        <taxon>Bacillati</taxon>
        <taxon>Actinomycetota</taxon>
        <taxon>Actinomycetes</taxon>
        <taxon>Mycobacteriales</taxon>
        <taxon>Gordoniaceae</taxon>
        <taxon>Gordonia</taxon>
    </lineage>
</organism>
<evidence type="ECO:0000313" key="13">
    <source>
        <dbReference type="Proteomes" id="UP000035021"/>
    </source>
</evidence>
<gene>
    <name evidence="12" type="ORF">GP2_050_00080</name>
</gene>
<dbReference type="NCBIfam" id="TIGR01188">
    <property type="entry name" value="drrA"/>
    <property type="match status" value="1"/>
</dbReference>
<keyword evidence="3" id="KW-1003">Cell membrane</keyword>
<evidence type="ECO:0000256" key="3">
    <source>
        <dbReference type="ARBA" id="ARBA00022475"/>
    </source>
</evidence>
<dbReference type="PROSITE" id="PS00211">
    <property type="entry name" value="ABC_TRANSPORTER_1"/>
    <property type="match status" value="1"/>
</dbReference>
<feature type="domain" description="ABC transporter" evidence="11">
    <location>
        <begin position="233"/>
        <end position="463"/>
    </location>
</feature>
<sequence>MAGGQQSSDAIRQPRHRRPDEETSGDNWSSPEVWDAETDAVAAKLREWRLENERRRPAELLTDAADQANFEAAGPAESEATDGLRRSSVSGTGWGLSGGQFDRPVTPSPTDPGSDVAAPVRARAEVDTSPNSERASFLNHAEHAGRVEHGDPRGGADSEEGTSDPYHGVGTSASLADAERPSVTGNPMEAQRRMADDAGRSPQVAVAQAAPPRNDDQNRVTVQENEVEGEFAIRAVNLQKRFKDTVAVRDVSFSVPAGSIVALLGPNGAGKTTTVNMLCTLLRPDGGSATVNGHDVVRDAAAVRRSIMLTGQFAALDESLTGRENLVLFGRLLGLSKGAAKKRADELLDIFSLTDAANKRVGQYSGGMRRRIDIACGLVTSPKVVFLDEPTTGLDPRSRQEVWTLVDRLRDEGVTILLTTQYLEEADVLSDRIVVIDKGQVIAEGTADELKEATGAAYCEVVPVDHGDLGRLVEVLSDLIPGGVAHVADHTVAVPAPRGAETLLEVIRRTADAGIKLSDIAMRRPSLDEAFLALTDPDRDVR</sequence>
<dbReference type="InterPro" id="IPR017871">
    <property type="entry name" value="ABC_transporter-like_CS"/>
</dbReference>
<dbReference type="GO" id="GO:0005524">
    <property type="term" value="F:ATP binding"/>
    <property type="evidence" value="ECO:0007669"/>
    <property type="project" value="UniProtKB-KW"/>
</dbReference>
<evidence type="ECO:0000256" key="10">
    <source>
        <dbReference type="SAM" id="MobiDB-lite"/>
    </source>
</evidence>
<comment type="similarity">
    <text evidence="9">Belongs to the ABC transporter superfamily. Drug exporter-1 (DrugE1) (TC 3.A.1.105) family.</text>
</comment>
<name>A0ABQ0IR26_9ACTN</name>
<evidence type="ECO:0000256" key="7">
    <source>
        <dbReference type="ARBA" id="ARBA00023136"/>
    </source>
</evidence>
<evidence type="ECO:0000256" key="8">
    <source>
        <dbReference type="ARBA" id="ARBA00023251"/>
    </source>
</evidence>
<evidence type="ECO:0000256" key="6">
    <source>
        <dbReference type="ARBA" id="ARBA00022967"/>
    </source>
</evidence>
<dbReference type="SUPFAM" id="SSF52540">
    <property type="entry name" value="P-loop containing nucleoside triphosphate hydrolases"/>
    <property type="match status" value="1"/>
</dbReference>
<dbReference type="Pfam" id="PF00005">
    <property type="entry name" value="ABC_tran"/>
    <property type="match status" value="1"/>
</dbReference>
<proteinExistence type="inferred from homology"/>
<keyword evidence="7" id="KW-0472">Membrane</keyword>
<evidence type="ECO:0000256" key="5">
    <source>
        <dbReference type="ARBA" id="ARBA00022840"/>
    </source>
</evidence>
<keyword evidence="13" id="KW-1185">Reference proteome</keyword>
<dbReference type="PROSITE" id="PS50893">
    <property type="entry name" value="ABC_TRANSPORTER_2"/>
    <property type="match status" value="1"/>
</dbReference>
<reference evidence="12 13" key="1">
    <citation type="submission" date="2013-02" db="EMBL/GenBank/DDBJ databases">
        <title>Whole genome shotgun sequence of Gordonia paraffinivorans NBRC 108238.</title>
        <authorList>
            <person name="Isaki-Nakamura S."/>
            <person name="Hosoyama A."/>
            <person name="Tsuchikane K."/>
            <person name="Ando Y."/>
            <person name="Baba S."/>
            <person name="Ohji S."/>
            <person name="Hamada M."/>
            <person name="Tamura T."/>
            <person name="Yamazoe A."/>
            <person name="Yamazaki S."/>
            <person name="Fujita N."/>
        </authorList>
    </citation>
    <scope>NUCLEOTIDE SEQUENCE [LARGE SCALE GENOMIC DNA]</scope>
    <source>
        <strain evidence="12 13">NBRC 108238</strain>
    </source>
</reference>
<keyword evidence="5 12" id="KW-0067">ATP-binding</keyword>
<dbReference type="InterPro" id="IPR050763">
    <property type="entry name" value="ABC_transporter_ATP-binding"/>
</dbReference>
<feature type="region of interest" description="Disordered" evidence="10">
    <location>
        <begin position="50"/>
        <end position="188"/>
    </location>
</feature>
<evidence type="ECO:0000313" key="12">
    <source>
        <dbReference type="EMBL" id="GAC86014.1"/>
    </source>
</evidence>
<evidence type="ECO:0000256" key="9">
    <source>
        <dbReference type="ARBA" id="ARBA00049985"/>
    </source>
</evidence>
<dbReference type="Proteomes" id="UP000035021">
    <property type="component" value="Unassembled WGS sequence"/>
</dbReference>
<dbReference type="InterPro" id="IPR027417">
    <property type="entry name" value="P-loop_NTPase"/>
</dbReference>
<dbReference type="Gene3D" id="3.40.50.300">
    <property type="entry name" value="P-loop containing nucleotide triphosphate hydrolases"/>
    <property type="match status" value="1"/>
</dbReference>
<feature type="compositionally biased region" description="Polar residues" evidence="10">
    <location>
        <begin position="1"/>
        <end position="10"/>
    </location>
</feature>
<evidence type="ECO:0000259" key="11">
    <source>
        <dbReference type="PROSITE" id="PS50893"/>
    </source>
</evidence>
<dbReference type="EMBL" id="BAOQ01000050">
    <property type="protein sequence ID" value="GAC86014.1"/>
    <property type="molecule type" value="Genomic_DNA"/>
</dbReference>
<protein>
    <submittedName>
        <fullName evidence="12">ABC transporter ATP-binding protein</fullName>
    </submittedName>
</protein>
<feature type="region of interest" description="Disordered" evidence="10">
    <location>
        <begin position="1"/>
        <end position="35"/>
    </location>
</feature>